<keyword evidence="16" id="KW-1185">Reference proteome</keyword>
<evidence type="ECO:0000256" key="11">
    <source>
        <dbReference type="SAM" id="MobiDB-lite"/>
    </source>
</evidence>
<feature type="domain" description="C2" evidence="13">
    <location>
        <begin position="611"/>
        <end position="736"/>
    </location>
</feature>
<keyword evidence="8" id="KW-0445">Lipid transport</keyword>
<dbReference type="CDD" id="cd04041">
    <property type="entry name" value="C2A_fungal"/>
    <property type="match status" value="1"/>
</dbReference>
<organism evidence="15 16">
    <name type="scientific">Malassezia furfur</name>
    <name type="common">Pityriasis versicolor infection agent</name>
    <name type="synonym">Pityrosporum furfur</name>
    <dbReference type="NCBI Taxonomy" id="55194"/>
    <lineage>
        <taxon>Eukaryota</taxon>
        <taxon>Fungi</taxon>
        <taxon>Dikarya</taxon>
        <taxon>Basidiomycota</taxon>
        <taxon>Ustilaginomycotina</taxon>
        <taxon>Malasseziomycetes</taxon>
        <taxon>Malasseziales</taxon>
        <taxon>Malasseziaceae</taxon>
        <taxon>Malassezia</taxon>
    </lineage>
</organism>
<evidence type="ECO:0000256" key="6">
    <source>
        <dbReference type="ARBA" id="ARBA00022824"/>
    </source>
</evidence>
<feature type="region of interest" description="Disordered" evidence="11">
    <location>
        <begin position="827"/>
        <end position="847"/>
    </location>
</feature>
<feature type="region of interest" description="Disordered" evidence="11">
    <location>
        <begin position="768"/>
        <end position="799"/>
    </location>
</feature>
<dbReference type="SMART" id="SM00239">
    <property type="entry name" value="C2"/>
    <property type="match status" value="2"/>
</dbReference>
<dbReference type="Pfam" id="PF25331">
    <property type="entry name" value="C2_Mug190_3rd"/>
    <property type="match status" value="1"/>
</dbReference>
<feature type="compositionally biased region" description="Acidic residues" evidence="11">
    <location>
        <begin position="461"/>
        <end position="470"/>
    </location>
</feature>
<protein>
    <submittedName>
        <fullName evidence="15">Uncharacterized protein</fullName>
    </submittedName>
</protein>
<feature type="region of interest" description="Disordered" evidence="11">
    <location>
        <begin position="1409"/>
        <end position="1429"/>
    </location>
</feature>
<evidence type="ECO:0000256" key="4">
    <source>
        <dbReference type="ARBA" id="ARBA00022692"/>
    </source>
</evidence>
<dbReference type="SUPFAM" id="SSF49562">
    <property type="entry name" value="C2 domain (Calcium/lipid-binding domain, CaLB)"/>
    <property type="match status" value="2"/>
</dbReference>
<dbReference type="InterPro" id="IPR031468">
    <property type="entry name" value="SMP_LBD"/>
</dbReference>
<evidence type="ECO:0000313" key="15">
    <source>
        <dbReference type="EMBL" id="WFD48649.1"/>
    </source>
</evidence>
<evidence type="ECO:0000256" key="3">
    <source>
        <dbReference type="ARBA" id="ARBA00022553"/>
    </source>
</evidence>
<dbReference type="InterPro" id="IPR015943">
    <property type="entry name" value="WD40/YVTN_repeat-like_dom_sf"/>
</dbReference>
<proteinExistence type="predicted"/>
<keyword evidence="2" id="KW-0813">Transport</keyword>
<evidence type="ECO:0000259" key="14">
    <source>
        <dbReference type="PROSITE" id="PS51847"/>
    </source>
</evidence>
<dbReference type="InterPro" id="IPR000008">
    <property type="entry name" value="C2_dom"/>
</dbReference>
<dbReference type="Proteomes" id="UP000818624">
    <property type="component" value="Chromosome 3"/>
</dbReference>
<dbReference type="EMBL" id="CP046236">
    <property type="protein sequence ID" value="WFD48649.1"/>
    <property type="molecule type" value="Genomic_DNA"/>
</dbReference>
<dbReference type="SUPFAM" id="SSF50978">
    <property type="entry name" value="WD40 repeat-like"/>
    <property type="match status" value="1"/>
</dbReference>
<dbReference type="Pfam" id="PF25669">
    <property type="entry name" value="SMP_MUG190-like"/>
    <property type="match status" value="1"/>
</dbReference>
<feature type="compositionally biased region" description="Low complexity" evidence="11">
    <location>
        <begin position="2407"/>
        <end position="2427"/>
    </location>
</feature>
<dbReference type="PROSITE" id="PS51847">
    <property type="entry name" value="SMP"/>
    <property type="match status" value="1"/>
</dbReference>
<gene>
    <name evidence="15" type="ORF">GLX27_003319</name>
</gene>
<dbReference type="CDD" id="cd21676">
    <property type="entry name" value="SMP_Mug190"/>
    <property type="match status" value="1"/>
</dbReference>
<sequence>MRERRGETEEPSTWSSMWDRWTSSSNDERDPGVPSEVGNSGAAVIPKYAQPTTHEQDEFMDAPSSLGHAPVSGGTLLEGRDLEAGRNPEWQNTSGPSPYESTGMAGAYGSGAYGSDTSGQNTSSAGAPQRTSASQGGAPQRSSGGQGEASQGSSGEQGEGSQQPQREKHKREVVSDKGGGEEEKNRIKEAAKASKQKTTNHFIAKGEREVDDPITGGDVIIRDGKKNTSIDTKRLDSRFPNGYSTQPLKEDAVQDPRYTSPEPVEPSSVLLQPFPEPPNTEILEQLKMSFNNVALWVAALIIVVWAMSAFGHGWFAFFARTGVLLVAALFVYGALGLAFSNVNKSMEALRAAMHKQRGEKFCPPMPESVEWLNAAIACLWKQLNPEMFVSMLDMVEDIMQSSLPSFVEAVKISDFGLGENPLRMIAMRALADVMNDPEYPRRTWIEHSEGMHDGTEKDGAEEAQGDEGDAAGELKESKEQDDAGDFLNMEVSFCYSAMSGETTKDRSKNVHLLIEFFLGAFDWIEIPLPVWVQVDHIIGTVRLRAQITSEAPFLRNVTFSLMGVPSVAISAIPMARFLPNVLDLPLISNFVQSSIAAACNMYVAPKSMTMNMTEMLAGDGIKKDTDALGVLMVNIKYGYNLSSQDLNGKSDPYTVLSFAKFGRPLYATRIIFEDLNPVWEETAFLLVSRDDLRSGESLSLQLWDSDKHSADDIVGRVNMPLTDLIRKPNEIIEKTSDLMGFEDADQMQGQLRWSAGFFEKAKLNRKLEQKKDTKNESQAEKESERQPSPIDTKEEAGTLYIPPDPQWPCGVLSVVVRHIDGLENREVEKGVKGSDREGASGQDIDSGTNQLPSSYAEVILNDNLLFKTRVKQYSNMPFFNAGTELFVRDWTKAELRVVVRDARLREHDPIMGIVALPLRDLFKKASQVEQMFSLQDGVGYGKVALSLLFKAVRLSIPPELRGFNTVHVDILSNIEVESSSQEWSSKLNSLKLTIVAGLHEFKMRALRKHHESSEHEPLISVPVYDRYSTLLVFEFGRSPLPGLNKPNAIAMLPLRELEDGQMTDVVLPVLHAANTKQLERNYINSQAKDTHDFEEVGTISMRLCVNPGLSEAFRPIATGARDRHEFEVYERLVGLPMRAEENSHANDDGIITRQERRAINRAQTEQLHMRHRGAMGYTPVRTAKWAKDGLKDHVRHLGDIILGKEKRTCRGDLRRRPVDSFRDIVTDIWTAQWVRIASRAAPPDAHGPPRHPAVRRVRGRWRRRTASTPMADRTHHPTAMSWLKKVGKAKGGHAEPAAPLAPLNARLRDWAGELRDETKFAEGFLDQLTLPGQVSALAYEPGIGLLAVGTSAGTVHIYGAPPVRVSITLRPALRVKHLVFKSDTYLLVCIDEKDNLSVYDLSRQDPHAATLRGSGRRAPPTASSAGANPTQIADAPLRTATHCARNAVLCVEVTAEHSHLFLGLADGTVDAYDLERCAPAPYRIPNLWWNEEEAMRRTNEPGAPSRLHVPLIIDIKTHPRDLNLLLLCYEGGAVLYSVRDKAAVRAFRLRLLPGAPGPQPDAPMEEIWSERACPATAIAWGPDGEQFAMGHENGCVSFWSIKDEDKPLQVRTLDEVDVDRPTAPEELAQRRSAGAREPIFKLAWSAFPGPGWYESAASVLGSGSSSSSNAASDAAQAHVNETGTQGTVLTVMGGTPVRQNSACLHTFHLPPAAPSALWTSTTPEAQYKARRAQQEALVPRHMCVYRTSATVEDFVLLPRLSPFYNGTYDPYAILVLVGPDESLPSLAAQTTHRGLETYSFPPKPQSTAPYVRLTLPLPLQCVGRGAVLGAKTYSVPLATYRRLVQDAHAPPKGSIHPDVAMGGFATPHLTGGATRAHAPAIARNGQPRMLVTWHLDGSVRVHDASPHLLLLGVDEARRGTVLERPFPAPLPHLATNVRDVVLHPSAIGAPALEPLQRFPMRMQVADVVPAWDAAELAVRLTTGHVLHLAYAPAALVGDASAAVADALHGLALHDTPSANSAPLPEFTPLEATAQAHVPGFKPHAMLHLLPMPPTCMALSDTGLCAVASGGLLAVADARSQEMVVRAGFGAHDFFSRQIGDREARIVAAEAHGEIAALTFAVCRIAEDRMLAPRLIVVRTSGYVTVWTFEQGSLGDWFGFRSAGVQLDVKGPVLTATVLDPSGQPARCTADEVQRARIEQESPDGGMASSAHHFHLLLVVTERCATMRDQITGPRIGHADLPDKADGAQVVSRPHGRVLLTVSPSSITALTLPRLDTAHRIQRHVPPSLEVVAAPPKVSIEAQGDFAELSDGQQLRIWTAFATQPHGEMPNMCLFTPRPLPYAPGVGAGGYIASLGQWLGTAAVSTLSPGAQLDAVLGGSRRPPQPKLPPRVSYVPDVPVVESPPPSAGAAPGGKAAPGKGTGTATPPADAPRESWLSSYQRSLTSLANGSARSQAQINMQLLHKRDEILANLGEGMSDLERSAKDFLKQTRNSALKAAARDKFDKYASM</sequence>
<dbReference type="InterPro" id="IPR036322">
    <property type="entry name" value="WD40_repeat_dom_sf"/>
</dbReference>
<evidence type="ECO:0000256" key="7">
    <source>
        <dbReference type="ARBA" id="ARBA00022989"/>
    </source>
</evidence>
<dbReference type="Gene3D" id="2.60.40.150">
    <property type="entry name" value="C2 domain"/>
    <property type="match status" value="2"/>
</dbReference>
<name>A0ABY8EU55_MALFU</name>
<evidence type="ECO:0000256" key="5">
    <source>
        <dbReference type="ARBA" id="ARBA00022737"/>
    </source>
</evidence>
<dbReference type="InterPro" id="IPR013905">
    <property type="entry name" value="Lgl_C_dom"/>
</dbReference>
<keyword evidence="4 12" id="KW-0812">Transmembrane</keyword>
<feature type="compositionally biased region" description="Basic and acidic residues" evidence="11">
    <location>
        <begin position="448"/>
        <end position="460"/>
    </location>
</feature>
<reference evidence="15 16" key="1">
    <citation type="journal article" date="2020" name="Elife">
        <title>Loss of centromere function drives karyotype evolution in closely related Malassezia species.</title>
        <authorList>
            <person name="Sankaranarayanan S.R."/>
            <person name="Ianiri G."/>
            <person name="Coelho M.A."/>
            <person name="Reza M.H."/>
            <person name="Thimmappa B.C."/>
            <person name="Ganguly P."/>
            <person name="Vadnala R.N."/>
            <person name="Sun S."/>
            <person name="Siddharthan R."/>
            <person name="Tellgren-Roth C."/>
            <person name="Dawson T.L."/>
            <person name="Heitman J."/>
            <person name="Sanyal K."/>
        </authorList>
    </citation>
    <scope>NUCLEOTIDE SEQUENCE [LARGE SCALE GENOMIC DNA]</scope>
    <source>
        <strain evidence="15">CBS14141</strain>
    </source>
</reference>
<feature type="domain" description="SMP-LTD" evidence="14">
    <location>
        <begin position="365"/>
        <end position="613"/>
    </location>
</feature>
<evidence type="ECO:0000256" key="10">
    <source>
        <dbReference type="ARBA" id="ARBA00023136"/>
    </source>
</evidence>
<feature type="transmembrane region" description="Helical" evidence="12">
    <location>
        <begin position="293"/>
        <end position="311"/>
    </location>
</feature>
<feature type="compositionally biased region" description="Polar residues" evidence="11">
    <location>
        <begin position="120"/>
        <end position="137"/>
    </location>
</feature>
<feature type="region of interest" description="Disordered" evidence="11">
    <location>
        <begin position="1"/>
        <end position="206"/>
    </location>
</feature>
<evidence type="ECO:0000256" key="1">
    <source>
        <dbReference type="ARBA" id="ARBA00004586"/>
    </source>
</evidence>
<keyword evidence="7 12" id="KW-1133">Transmembrane helix</keyword>
<evidence type="ECO:0000259" key="13">
    <source>
        <dbReference type="PROSITE" id="PS50004"/>
    </source>
</evidence>
<dbReference type="InterPro" id="IPR035892">
    <property type="entry name" value="C2_domain_sf"/>
</dbReference>
<feature type="compositionally biased region" description="Low complexity" evidence="11">
    <location>
        <begin position="140"/>
        <end position="164"/>
    </location>
</feature>
<feature type="compositionally biased region" description="Basic and acidic residues" evidence="11">
    <location>
        <begin position="768"/>
        <end position="796"/>
    </location>
</feature>
<keyword evidence="6" id="KW-0256">Endoplasmic reticulum</keyword>
<feature type="compositionally biased region" description="Basic residues" evidence="11">
    <location>
        <begin position="1248"/>
        <end position="1265"/>
    </location>
</feature>
<keyword evidence="5" id="KW-0677">Repeat</keyword>
<evidence type="ECO:0000256" key="12">
    <source>
        <dbReference type="SAM" id="Phobius"/>
    </source>
</evidence>
<dbReference type="PROSITE" id="PS50004">
    <property type="entry name" value="C2"/>
    <property type="match status" value="2"/>
</dbReference>
<dbReference type="Pfam" id="PF00168">
    <property type="entry name" value="C2"/>
    <property type="match status" value="2"/>
</dbReference>
<feature type="region of interest" description="Disordered" evidence="11">
    <location>
        <begin position="1240"/>
        <end position="1274"/>
    </location>
</feature>
<keyword evidence="10 12" id="KW-0472">Membrane</keyword>
<feature type="transmembrane region" description="Helical" evidence="12">
    <location>
        <begin position="317"/>
        <end position="340"/>
    </location>
</feature>
<keyword evidence="3" id="KW-0597">Phosphoprotein</keyword>
<feature type="region of interest" description="Disordered" evidence="11">
    <location>
        <begin position="231"/>
        <end position="271"/>
    </location>
</feature>
<evidence type="ECO:0000256" key="2">
    <source>
        <dbReference type="ARBA" id="ARBA00022448"/>
    </source>
</evidence>
<evidence type="ECO:0000256" key="8">
    <source>
        <dbReference type="ARBA" id="ARBA00023055"/>
    </source>
</evidence>
<feature type="compositionally biased region" description="Polar residues" evidence="11">
    <location>
        <begin position="89"/>
        <end position="100"/>
    </location>
</feature>
<feature type="compositionally biased region" description="Basic and acidic residues" evidence="11">
    <location>
        <begin position="827"/>
        <end position="838"/>
    </location>
</feature>
<feature type="compositionally biased region" description="Polar residues" evidence="11">
    <location>
        <begin position="11"/>
        <end position="25"/>
    </location>
</feature>
<evidence type="ECO:0000313" key="16">
    <source>
        <dbReference type="Proteomes" id="UP000818624"/>
    </source>
</evidence>
<dbReference type="PANTHER" id="PTHR47348:SF3">
    <property type="entry name" value="MEIOTICALLY UP-REGULATED GENE 190 PROTEIN"/>
    <property type="match status" value="1"/>
</dbReference>
<keyword evidence="9" id="KW-0446">Lipid-binding</keyword>
<dbReference type="Gene3D" id="2.130.10.10">
    <property type="entry name" value="YVTN repeat-like/Quinoprotein amine dehydrogenase"/>
    <property type="match status" value="2"/>
</dbReference>
<feature type="region of interest" description="Disordered" evidence="11">
    <location>
        <begin position="448"/>
        <end position="479"/>
    </location>
</feature>
<dbReference type="InterPro" id="IPR057349">
    <property type="entry name" value="C2_Mug190_3rd"/>
</dbReference>
<dbReference type="InterPro" id="IPR037765">
    <property type="entry name" value="C2B_Tricalbin"/>
</dbReference>
<dbReference type="CDD" id="cd04052">
    <property type="entry name" value="C2B_Tricalbin-like"/>
    <property type="match status" value="1"/>
</dbReference>
<dbReference type="InterPro" id="IPR037767">
    <property type="entry name" value="C2A_Mug190-like"/>
</dbReference>
<feature type="compositionally biased region" description="Basic and acidic residues" evidence="11">
    <location>
        <begin position="170"/>
        <end position="192"/>
    </location>
</feature>
<accession>A0ABY8EU55</accession>
<feature type="region of interest" description="Disordered" evidence="11">
    <location>
        <begin position="2376"/>
        <end position="2432"/>
    </location>
</feature>
<dbReference type="Pfam" id="PF08596">
    <property type="entry name" value="Lgl_C"/>
    <property type="match status" value="1"/>
</dbReference>
<dbReference type="PANTHER" id="PTHR47348">
    <property type="entry name" value="MEIOTICALLY UP-REGULATED GENE 190 PROTEIN"/>
    <property type="match status" value="1"/>
</dbReference>
<comment type="subcellular location">
    <subcellularLocation>
        <location evidence="1">Endoplasmic reticulum membrane</location>
    </subcellularLocation>
</comment>
<feature type="domain" description="C2" evidence="13">
    <location>
        <begin position="793"/>
        <end position="932"/>
    </location>
</feature>
<evidence type="ECO:0000256" key="9">
    <source>
        <dbReference type="ARBA" id="ARBA00023121"/>
    </source>
</evidence>